<dbReference type="AlphaFoldDB" id="A0A165XQ77"/>
<sequence>MHATRFKSESHKRALALRSPPPTSGSKSGRGLAPKALGQGAGVVVKTIVVLPIDLSPFVDVSVQVYFNTLANAQYLDNAVILQVHESAVLVERCKWEYRSELLTSSSLIGQP</sequence>
<gene>
    <name evidence="2" type="ORF">FIBSPDRAFT_964502</name>
</gene>
<evidence type="ECO:0000313" key="2">
    <source>
        <dbReference type="EMBL" id="KZP08779.1"/>
    </source>
</evidence>
<evidence type="ECO:0000256" key="1">
    <source>
        <dbReference type="SAM" id="MobiDB-lite"/>
    </source>
</evidence>
<feature type="compositionally biased region" description="Basic and acidic residues" evidence="1">
    <location>
        <begin position="1"/>
        <end position="12"/>
    </location>
</feature>
<evidence type="ECO:0000313" key="3">
    <source>
        <dbReference type="Proteomes" id="UP000076532"/>
    </source>
</evidence>
<reference evidence="2 3" key="1">
    <citation type="journal article" date="2016" name="Mol. Biol. Evol.">
        <title>Comparative Genomics of Early-Diverging Mushroom-Forming Fungi Provides Insights into the Origins of Lignocellulose Decay Capabilities.</title>
        <authorList>
            <person name="Nagy L.G."/>
            <person name="Riley R."/>
            <person name="Tritt A."/>
            <person name="Adam C."/>
            <person name="Daum C."/>
            <person name="Floudas D."/>
            <person name="Sun H."/>
            <person name="Yadav J.S."/>
            <person name="Pangilinan J."/>
            <person name="Larsson K.H."/>
            <person name="Matsuura K."/>
            <person name="Barry K."/>
            <person name="Labutti K."/>
            <person name="Kuo R."/>
            <person name="Ohm R.A."/>
            <person name="Bhattacharya S.S."/>
            <person name="Shirouzu T."/>
            <person name="Yoshinaga Y."/>
            <person name="Martin F.M."/>
            <person name="Grigoriev I.V."/>
            <person name="Hibbett D.S."/>
        </authorList>
    </citation>
    <scope>NUCLEOTIDE SEQUENCE [LARGE SCALE GENOMIC DNA]</scope>
    <source>
        <strain evidence="2 3">CBS 109695</strain>
    </source>
</reference>
<accession>A0A165XQ77</accession>
<keyword evidence="3" id="KW-1185">Reference proteome</keyword>
<protein>
    <submittedName>
        <fullName evidence="2">Uncharacterized protein</fullName>
    </submittedName>
</protein>
<dbReference type="Proteomes" id="UP000076532">
    <property type="component" value="Unassembled WGS sequence"/>
</dbReference>
<name>A0A165XQ77_9AGAM</name>
<organism evidence="2 3">
    <name type="scientific">Athelia psychrophila</name>
    <dbReference type="NCBI Taxonomy" id="1759441"/>
    <lineage>
        <taxon>Eukaryota</taxon>
        <taxon>Fungi</taxon>
        <taxon>Dikarya</taxon>
        <taxon>Basidiomycota</taxon>
        <taxon>Agaricomycotina</taxon>
        <taxon>Agaricomycetes</taxon>
        <taxon>Agaricomycetidae</taxon>
        <taxon>Atheliales</taxon>
        <taxon>Atheliaceae</taxon>
        <taxon>Athelia</taxon>
    </lineage>
</organism>
<proteinExistence type="predicted"/>
<dbReference type="EMBL" id="KV417714">
    <property type="protein sequence ID" value="KZP08779.1"/>
    <property type="molecule type" value="Genomic_DNA"/>
</dbReference>
<feature type="region of interest" description="Disordered" evidence="1">
    <location>
        <begin position="1"/>
        <end position="33"/>
    </location>
</feature>